<comment type="caution">
    <text evidence="2">The sequence shown here is derived from an EMBL/GenBank/DDBJ whole genome shotgun (WGS) entry which is preliminary data.</text>
</comment>
<dbReference type="PANTHER" id="PTHR33294:SF3">
    <property type="entry name" value="AWPM-19-LIKE FAMILY PROTEIN"/>
    <property type="match status" value="1"/>
</dbReference>
<dbReference type="InterPro" id="IPR008390">
    <property type="entry name" value="AWPM-19"/>
</dbReference>
<proteinExistence type="predicted"/>
<evidence type="ECO:0000313" key="2">
    <source>
        <dbReference type="EMBL" id="KAJ0979665.1"/>
    </source>
</evidence>
<dbReference type="EMBL" id="JAGGNH010000003">
    <property type="protein sequence ID" value="KAJ0979665.1"/>
    <property type="molecule type" value="Genomic_DNA"/>
</dbReference>
<gene>
    <name evidence="2" type="ORF">J5N97_015139</name>
</gene>
<keyword evidence="1" id="KW-0812">Transmembrane</keyword>
<accession>A0A9D5HK66</accession>
<name>A0A9D5HK66_9LILI</name>
<dbReference type="Proteomes" id="UP001085076">
    <property type="component" value="Miscellaneous, Linkage group lg03"/>
</dbReference>
<dbReference type="PANTHER" id="PTHR33294">
    <property type="entry name" value="AWPM-19-LIKE FAMILY PROTEIN"/>
    <property type="match status" value="1"/>
</dbReference>
<evidence type="ECO:0000256" key="1">
    <source>
        <dbReference type="SAM" id="Phobius"/>
    </source>
</evidence>
<sequence>MASQGSKVLSSFLLVLNLLMYAIALGIASWVLNYGINETPEAVMKGLSAPARIFPIYYPIGNLATGFFVIFTLVAALVGVATSLTGLYDVLEWTPSSVLSAASSSITAWTLTLLAMGLACKEISISSRPASLRAMETLMIILSGTQLLCTGTIHAGVSAAISQAQRTGRI</sequence>
<dbReference type="OrthoDB" id="779714at2759"/>
<protein>
    <submittedName>
        <fullName evidence="2">Uncharacterized protein</fullName>
    </submittedName>
</protein>
<dbReference type="AlphaFoldDB" id="A0A9D5HK66"/>
<reference evidence="2" key="1">
    <citation type="submission" date="2021-03" db="EMBL/GenBank/DDBJ databases">
        <authorList>
            <person name="Li Z."/>
            <person name="Yang C."/>
        </authorList>
    </citation>
    <scope>NUCLEOTIDE SEQUENCE</scope>
    <source>
        <strain evidence="2">Dzin_1.0</strain>
        <tissue evidence="2">Leaf</tissue>
    </source>
</reference>
<keyword evidence="1" id="KW-1133">Transmembrane helix</keyword>
<feature type="transmembrane region" description="Helical" evidence="1">
    <location>
        <begin position="98"/>
        <end position="119"/>
    </location>
</feature>
<organism evidence="2 3">
    <name type="scientific">Dioscorea zingiberensis</name>
    <dbReference type="NCBI Taxonomy" id="325984"/>
    <lineage>
        <taxon>Eukaryota</taxon>
        <taxon>Viridiplantae</taxon>
        <taxon>Streptophyta</taxon>
        <taxon>Embryophyta</taxon>
        <taxon>Tracheophyta</taxon>
        <taxon>Spermatophyta</taxon>
        <taxon>Magnoliopsida</taxon>
        <taxon>Liliopsida</taxon>
        <taxon>Dioscoreales</taxon>
        <taxon>Dioscoreaceae</taxon>
        <taxon>Dioscorea</taxon>
    </lineage>
</organism>
<reference evidence="2" key="2">
    <citation type="journal article" date="2022" name="Hortic Res">
        <title>The genome of Dioscorea zingiberensis sheds light on the biosynthesis, origin and evolution of the medicinally important diosgenin saponins.</title>
        <authorList>
            <person name="Li Y."/>
            <person name="Tan C."/>
            <person name="Li Z."/>
            <person name="Guo J."/>
            <person name="Li S."/>
            <person name="Chen X."/>
            <person name="Wang C."/>
            <person name="Dai X."/>
            <person name="Yang H."/>
            <person name="Song W."/>
            <person name="Hou L."/>
            <person name="Xu J."/>
            <person name="Tong Z."/>
            <person name="Xu A."/>
            <person name="Yuan X."/>
            <person name="Wang W."/>
            <person name="Yang Q."/>
            <person name="Chen L."/>
            <person name="Sun Z."/>
            <person name="Wang K."/>
            <person name="Pan B."/>
            <person name="Chen J."/>
            <person name="Bao Y."/>
            <person name="Liu F."/>
            <person name="Qi X."/>
            <person name="Gang D.R."/>
            <person name="Wen J."/>
            <person name="Li J."/>
        </authorList>
    </citation>
    <scope>NUCLEOTIDE SEQUENCE</scope>
    <source>
        <strain evidence="2">Dzin_1.0</strain>
    </source>
</reference>
<feature type="transmembrane region" description="Helical" evidence="1">
    <location>
        <begin position="12"/>
        <end position="36"/>
    </location>
</feature>
<keyword evidence="1" id="KW-0472">Membrane</keyword>
<evidence type="ECO:0000313" key="3">
    <source>
        <dbReference type="Proteomes" id="UP001085076"/>
    </source>
</evidence>
<feature type="transmembrane region" description="Helical" evidence="1">
    <location>
        <begin position="56"/>
        <end position="78"/>
    </location>
</feature>
<keyword evidence="3" id="KW-1185">Reference proteome</keyword>
<dbReference type="Pfam" id="PF05512">
    <property type="entry name" value="AWPM-19"/>
    <property type="match status" value="1"/>
</dbReference>